<evidence type="ECO:0000256" key="1">
    <source>
        <dbReference type="SAM" id="MobiDB-lite"/>
    </source>
</evidence>
<dbReference type="EMBL" id="WWNR01000004">
    <property type="protein sequence ID" value="MZQ88912.1"/>
    <property type="molecule type" value="Genomic_DNA"/>
</dbReference>
<evidence type="ECO:0000313" key="4">
    <source>
        <dbReference type="Proteomes" id="UP000477083"/>
    </source>
</evidence>
<dbReference type="InterPro" id="IPR031321">
    <property type="entry name" value="UCP012641"/>
</dbReference>
<dbReference type="Gene3D" id="3.40.390.70">
    <property type="match status" value="1"/>
</dbReference>
<organism evidence="3 4">
    <name type="scientific">Frigidibacter albus</name>
    <dbReference type="NCBI Taxonomy" id="1465486"/>
    <lineage>
        <taxon>Bacteria</taxon>
        <taxon>Pseudomonadati</taxon>
        <taxon>Pseudomonadota</taxon>
        <taxon>Alphaproteobacteria</taxon>
        <taxon>Rhodobacterales</taxon>
        <taxon>Paracoccaceae</taxon>
        <taxon>Frigidibacter</taxon>
    </lineage>
</organism>
<reference evidence="3 4" key="1">
    <citation type="submission" date="2020-01" db="EMBL/GenBank/DDBJ databases">
        <title>Frigidibacter albus SP32T (=CGMCC 1.13995T).</title>
        <authorList>
            <person name="Liao X."/>
        </authorList>
    </citation>
    <scope>NUCLEOTIDE SEQUENCE [LARGE SCALE GENOMIC DNA]</scope>
    <source>
        <strain evidence="3 4">SP32</strain>
    </source>
</reference>
<protein>
    <recommendedName>
        <fullName evidence="2">Zinc-ribbon domain-containing protein</fullName>
    </recommendedName>
</protein>
<evidence type="ECO:0000313" key="3">
    <source>
        <dbReference type="EMBL" id="MZQ88912.1"/>
    </source>
</evidence>
<feature type="domain" description="Zinc-ribbon" evidence="2">
    <location>
        <begin position="69"/>
        <end position="118"/>
    </location>
</feature>
<feature type="compositionally biased region" description="Basic and acidic residues" evidence="1">
    <location>
        <begin position="58"/>
        <end position="67"/>
    </location>
</feature>
<feature type="region of interest" description="Disordered" evidence="1">
    <location>
        <begin position="50"/>
        <end position="70"/>
    </location>
</feature>
<dbReference type="Proteomes" id="UP000477083">
    <property type="component" value="Unassembled WGS sequence"/>
</dbReference>
<feature type="domain" description="Zinc-ribbon" evidence="2">
    <location>
        <begin position="3"/>
        <end position="46"/>
    </location>
</feature>
<comment type="caution">
    <text evidence="3">The sequence shown here is derived from an EMBL/GenBank/DDBJ whole genome shotgun (WGS) entry which is preliminary data.</text>
</comment>
<sequence length="379" mass="41833">MRLFQCQCCGQVLHFENTKCLRCGRNVGYLPERGQMLAVEPEGSVWVIAGDGVPGEGKPSDDRKDDSGAAGDLGDHAAGYRFCANWERSACNWMLPAGEGEAFCLACCHNRTVPDLSDAVNHARWQKIEAAKRRLVYSLLRLGLPLPRPGEGHPEPLVFDFLADAPGASERVLTGHADGVVTISLTEADDATREKMRTDMGEAYRTLLGHFRHEVGHYYWDILVRDGGHLDEFRALFGDDTEDYAAALGRHYANGAPAGWQEGHVSAYATMHAWEDWAETWAHYLHMVDTLETAAAFGLSVEPELDDDGELSAELDFDPHKVRRVRRLLGAWMPLTVALNALNRSMGQSDLYPFVLPPAVLKKLGFVHDLVVQARAAPG</sequence>
<proteinExistence type="predicted"/>
<keyword evidence="4" id="KW-1185">Reference proteome</keyword>
<name>A0A6L8VH89_9RHOB</name>
<dbReference type="InterPro" id="IPR011201">
    <property type="entry name" value="Zinc-ribbon_6_bact"/>
</dbReference>
<evidence type="ECO:0000259" key="2">
    <source>
        <dbReference type="Pfam" id="PF10005"/>
    </source>
</evidence>
<dbReference type="Pfam" id="PF15887">
    <property type="entry name" value="Peptidase_Mx"/>
    <property type="match status" value="1"/>
</dbReference>
<dbReference type="PIRSF" id="PIRSF012641">
    <property type="entry name" value="UCP012641"/>
    <property type="match status" value="1"/>
</dbReference>
<dbReference type="Pfam" id="PF10005">
    <property type="entry name" value="Zn_ribbon_DZR_6"/>
    <property type="match status" value="2"/>
</dbReference>
<dbReference type="AlphaFoldDB" id="A0A6L8VH89"/>
<gene>
    <name evidence="3" type="ORF">GS660_07350</name>
</gene>
<dbReference type="RefSeq" id="WP_161344998.1">
    <property type="nucleotide sequence ID" value="NZ_BMGW01000004.1"/>
</dbReference>
<accession>A0A6L8VH89</accession>
<dbReference type="OrthoDB" id="256753at2"/>